<evidence type="ECO:0000259" key="1">
    <source>
        <dbReference type="Pfam" id="PF06985"/>
    </source>
</evidence>
<evidence type="ECO:0000313" key="2">
    <source>
        <dbReference type="EMBL" id="ETS87565.1"/>
    </source>
</evidence>
<proteinExistence type="predicted"/>
<dbReference type="HOGENOM" id="CLU_004184_7_2_1"/>
<dbReference type="EMBL" id="KI912109">
    <property type="protein sequence ID" value="ETS87565.1"/>
    <property type="molecule type" value="Genomic_DNA"/>
</dbReference>
<dbReference type="Pfam" id="PF06985">
    <property type="entry name" value="HET"/>
    <property type="match status" value="1"/>
</dbReference>
<sequence length="613" mass="69447">MAAFPYSTTLDNDYSHLYEPLIEQQQQIRLFFLDIHDNCQENEPISGTLVPLGLDDAKTRFIAVSYVWGELDISQAILINGRPFPISTNLLDFLQSHRRRCRDMPDLRMLPLWIDCICIDQADVEERNSQVALMKSIYTNAGMVISWFGASFHLCDWTFEVLRNFKEQIDKTQHSDVSKVSDVRWLDLFPQACKQDPSSDGLLKSVVWDSIRELCDHPYWSNIWIFHSRELSQQVMGLQSILRIWDAREVKDSQGWALLNVLRDHDASDPRDKIYASLGVTGLQIIPDYSKNVKDVYVEAAATLMKDRFEMMLMLSGEVDTELLSSEPLDLPSWVPDWSHSTPGLYCLKHPYAASRGAPTEPGPVIDGYSLNCSGVVCDEIIAVEPILTPEDCLDFCCRYMTSRTTDKYPSGIPHLRALFQLLLSDWETMLNCRAEPESMIFQVVACGLLHIFLSFEIKYREKMGRAQIDNPLYTLGLASKESDLSTTFWNKIVGTRAESFNCIITGPREQQPANMNAIGAQYSATVLTGLAAAIKDRKIFHTKNGYVGIGLESADVGDQVCVAFGCNLPIILRPEDSYYKHIGPSYVVGLMEGEAMTDVRNGKRHSQRFEIR</sequence>
<dbReference type="PANTHER" id="PTHR24148:SF82">
    <property type="entry name" value="HETEROKARYON INCOMPATIBILITY DOMAIN-CONTAINING PROTEIN"/>
    <property type="match status" value="1"/>
</dbReference>
<dbReference type="eggNOG" id="ENOG502RS70">
    <property type="taxonomic scope" value="Eukaryota"/>
</dbReference>
<accession>W3XNN5</accession>
<dbReference type="Pfam" id="PF26639">
    <property type="entry name" value="Het-6_barrel"/>
    <property type="match status" value="1"/>
</dbReference>
<dbReference type="OrthoDB" id="5386682at2759"/>
<dbReference type="AlphaFoldDB" id="W3XNN5"/>
<dbReference type="InParanoid" id="W3XNN5"/>
<name>W3XNN5_PESFW</name>
<dbReference type="InterPro" id="IPR010730">
    <property type="entry name" value="HET"/>
</dbReference>
<dbReference type="Proteomes" id="UP000030651">
    <property type="component" value="Unassembled WGS sequence"/>
</dbReference>
<dbReference type="OMA" id="MDGQACE"/>
<reference evidence="3" key="1">
    <citation type="journal article" date="2015" name="BMC Genomics">
        <title>Genomic and transcriptomic analysis of the endophytic fungus Pestalotiopsis fici reveals its lifestyle and high potential for synthesis of natural products.</title>
        <authorList>
            <person name="Wang X."/>
            <person name="Zhang X."/>
            <person name="Liu L."/>
            <person name="Xiang M."/>
            <person name="Wang W."/>
            <person name="Sun X."/>
            <person name="Che Y."/>
            <person name="Guo L."/>
            <person name="Liu G."/>
            <person name="Guo L."/>
            <person name="Wang C."/>
            <person name="Yin W.B."/>
            <person name="Stadler M."/>
            <person name="Zhang X."/>
            <person name="Liu X."/>
        </authorList>
    </citation>
    <scope>NUCLEOTIDE SEQUENCE [LARGE SCALE GENOMIC DNA]</scope>
    <source>
        <strain evidence="3">W106-1 / CGMCC3.15140</strain>
    </source>
</reference>
<dbReference type="InterPro" id="IPR052895">
    <property type="entry name" value="HetReg/Transcr_Mod"/>
</dbReference>
<keyword evidence="3" id="KW-1185">Reference proteome</keyword>
<gene>
    <name evidence="2" type="ORF">PFICI_01393</name>
</gene>
<dbReference type="GeneID" id="19266406"/>
<dbReference type="RefSeq" id="XP_007828165.1">
    <property type="nucleotide sequence ID" value="XM_007829974.1"/>
</dbReference>
<dbReference type="KEGG" id="pfy:PFICI_01393"/>
<protein>
    <recommendedName>
        <fullName evidence="1">Heterokaryon incompatibility domain-containing protein</fullName>
    </recommendedName>
</protein>
<feature type="domain" description="Heterokaryon incompatibility" evidence="1">
    <location>
        <begin position="61"/>
        <end position="226"/>
    </location>
</feature>
<evidence type="ECO:0000313" key="3">
    <source>
        <dbReference type="Proteomes" id="UP000030651"/>
    </source>
</evidence>
<organism evidence="2 3">
    <name type="scientific">Pestalotiopsis fici (strain W106-1 / CGMCC3.15140)</name>
    <dbReference type="NCBI Taxonomy" id="1229662"/>
    <lineage>
        <taxon>Eukaryota</taxon>
        <taxon>Fungi</taxon>
        <taxon>Dikarya</taxon>
        <taxon>Ascomycota</taxon>
        <taxon>Pezizomycotina</taxon>
        <taxon>Sordariomycetes</taxon>
        <taxon>Xylariomycetidae</taxon>
        <taxon>Amphisphaeriales</taxon>
        <taxon>Sporocadaceae</taxon>
        <taxon>Pestalotiopsis</taxon>
    </lineage>
</organism>
<dbReference type="PANTHER" id="PTHR24148">
    <property type="entry name" value="ANKYRIN REPEAT DOMAIN-CONTAINING PROTEIN 39 HOMOLOG-RELATED"/>
    <property type="match status" value="1"/>
</dbReference>